<evidence type="ECO:0000259" key="1">
    <source>
        <dbReference type="Pfam" id="PF01408"/>
    </source>
</evidence>
<reference evidence="4" key="1">
    <citation type="journal article" date="2019" name="Int. J. Syst. Evol. Microbiol.">
        <title>The Global Catalogue of Microorganisms (GCM) 10K type strain sequencing project: providing services to taxonomists for standard genome sequencing and annotation.</title>
        <authorList>
            <consortium name="The Broad Institute Genomics Platform"/>
            <consortium name="The Broad Institute Genome Sequencing Center for Infectious Disease"/>
            <person name="Wu L."/>
            <person name="Ma J."/>
        </authorList>
    </citation>
    <scope>NUCLEOTIDE SEQUENCE [LARGE SCALE GENOMIC DNA]</scope>
    <source>
        <strain evidence="4">JCM 17759</strain>
    </source>
</reference>
<dbReference type="Pfam" id="PF01408">
    <property type="entry name" value="GFO_IDH_MocA"/>
    <property type="match status" value="1"/>
</dbReference>
<evidence type="ECO:0000259" key="2">
    <source>
        <dbReference type="Pfam" id="PF22725"/>
    </source>
</evidence>
<dbReference type="PANTHER" id="PTHR46368:SF4">
    <property type="entry name" value="OS10G0403700 PROTEIN"/>
    <property type="match status" value="1"/>
</dbReference>
<dbReference type="RefSeq" id="WP_345328337.1">
    <property type="nucleotide sequence ID" value="NZ_BAABGA010000120.1"/>
</dbReference>
<dbReference type="Gene3D" id="3.40.50.720">
    <property type="entry name" value="NAD(P)-binding Rossmann-like Domain"/>
    <property type="match status" value="1"/>
</dbReference>
<feature type="domain" description="Gfo/Idh/MocA-like oxidoreductase N-terminal" evidence="1">
    <location>
        <begin position="7"/>
        <end position="129"/>
    </location>
</feature>
<protein>
    <submittedName>
        <fullName evidence="3">Gfo/Idh/MocA family oxidoreductase</fullName>
    </submittedName>
</protein>
<dbReference type="InterPro" id="IPR055170">
    <property type="entry name" value="GFO_IDH_MocA-like_dom"/>
</dbReference>
<organism evidence="3 4">
    <name type="scientific">Novipirellula rosea</name>
    <dbReference type="NCBI Taxonomy" id="1031540"/>
    <lineage>
        <taxon>Bacteria</taxon>
        <taxon>Pseudomonadati</taxon>
        <taxon>Planctomycetota</taxon>
        <taxon>Planctomycetia</taxon>
        <taxon>Pirellulales</taxon>
        <taxon>Pirellulaceae</taxon>
        <taxon>Novipirellula</taxon>
    </lineage>
</organism>
<sequence length="372" mass="41387">MTDSICRWGFLGAAGIARKNWKAIRLSGNGRVAAVASRSLGRAQSFIDECSAETPQSEAVTAMGSYEELIQSDQIDAVYIPLPTGIRKDWVIAAAEAGKHVLCEKPVGVNTQQVRQMIEACRASGVQFMDGVMFDHSKRIEDVSATLHDEELLGKLRRINTHFSFCSDESFEASNIRANYELEPHGCLGDLGWYCIRFILWASKMQMPTRLSARTITSIGNSQGEHQVPGEFSAELEFPAGLSAAFYCSFLTSNQQTAIVSGEKGHLTIDDFVLPFYDSRTHWATHDHQLEIDNCRWNFKRQTSPRSNDEYASGEPVAPEVEMVRRFASYVNENSIQSRYPELTLKTQLILDACRRSAVAGGDWVNVEAVDG</sequence>
<dbReference type="Pfam" id="PF22725">
    <property type="entry name" value="GFO_IDH_MocA_C3"/>
    <property type="match status" value="1"/>
</dbReference>
<keyword evidence="4" id="KW-1185">Reference proteome</keyword>
<dbReference type="InterPro" id="IPR036291">
    <property type="entry name" value="NAD(P)-bd_dom_sf"/>
</dbReference>
<dbReference type="EMBL" id="BAABGA010000120">
    <property type="protein sequence ID" value="GAA4472623.1"/>
    <property type="molecule type" value="Genomic_DNA"/>
</dbReference>
<name>A0ABP8NVZ6_9BACT</name>
<dbReference type="Proteomes" id="UP001500840">
    <property type="component" value="Unassembled WGS sequence"/>
</dbReference>
<evidence type="ECO:0000313" key="3">
    <source>
        <dbReference type="EMBL" id="GAA4472623.1"/>
    </source>
</evidence>
<dbReference type="SUPFAM" id="SSF51735">
    <property type="entry name" value="NAD(P)-binding Rossmann-fold domains"/>
    <property type="match status" value="1"/>
</dbReference>
<comment type="caution">
    <text evidence="3">The sequence shown here is derived from an EMBL/GenBank/DDBJ whole genome shotgun (WGS) entry which is preliminary data.</text>
</comment>
<proteinExistence type="predicted"/>
<accession>A0ABP8NVZ6</accession>
<feature type="domain" description="GFO/IDH/MocA-like oxidoreductase" evidence="2">
    <location>
        <begin position="148"/>
        <end position="267"/>
    </location>
</feature>
<evidence type="ECO:0000313" key="4">
    <source>
        <dbReference type="Proteomes" id="UP001500840"/>
    </source>
</evidence>
<gene>
    <name evidence="3" type="ORF">GCM10023156_69440</name>
</gene>
<dbReference type="PANTHER" id="PTHR46368">
    <property type="match status" value="1"/>
</dbReference>
<dbReference type="SUPFAM" id="SSF55347">
    <property type="entry name" value="Glyceraldehyde-3-phosphate dehydrogenase-like, C-terminal domain"/>
    <property type="match status" value="1"/>
</dbReference>
<dbReference type="Gene3D" id="3.30.360.10">
    <property type="entry name" value="Dihydrodipicolinate Reductase, domain 2"/>
    <property type="match status" value="1"/>
</dbReference>
<dbReference type="InterPro" id="IPR000683">
    <property type="entry name" value="Gfo/Idh/MocA-like_OxRdtase_N"/>
</dbReference>